<name>A0A3P9L3W5_ORYLA</name>
<dbReference type="InterPro" id="IPR036226">
    <property type="entry name" value="LipOase_C_sf"/>
</dbReference>
<dbReference type="GO" id="GO:0046872">
    <property type="term" value="F:metal ion binding"/>
    <property type="evidence" value="ECO:0007669"/>
    <property type="project" value="UniProtKB-KW"/>
</dbReference>
<evidence type="ECO:0000259" key="10">
    <source>
        <dbReference type="PROSITE" id="PS50095"/>
    </source>
</evidence>
<dbReference type="AlphaFoldDB" id="A0A3P9L3W5"/>
<comment type="similarity">
    <text evidence="8">Belongs to the lipoxygenase family.</text>
</comment>
<protein>
    <recommendedName>
        <fullName evidence="14">Lipoxygenase domain-containing protein</fullName>
    </recommendedName>
</protein>
<dbReference type="Proteomes" id="UP000265180">
    <property type="component" value="Chromosome 2"/>
</dbReference>
<dbReference type="PRINTS" id="PR00087">
    <property type="entry name" value="LIPOXYGENASE"/>
</dbReference>
<dbReference type="Gene3D" id="2.60.60.20">
    <property type="entry name" value="PLAT/LH2 domain"/>
    <property type="match status" value="1"/>
</dbReference>
<dbReference type="GO" id="GO:0034440">
    <property type="term" value="P:lipid oxidation"/>
    <property type="evidence" value="ECO:0007669"/>
    <property type="project" value="InterPro"/>
</dbReference>
<dbReference type="InterPro" id="IPR020833">
    <property type="entry name" value="LipOase_Fe_BS"/>
</dbReference>
<evidence type="ECO:0000256" key="7">
    <source>
        <dbReference type="PROSITE-ProRule" id="PRU00152"/>
    </source>
</evidence>
<feature type="domain" description="PLAT" evidence="10">
    <location>
        <begin position="3"/>
        <end position="119"/>
    </location>
</feature>
<sequence>MAVQYEVTIHIKDDWGFSVIGSLYMTLVGKKGESEKMLLLNSLSARLFFQVFKITVKCTKDIGDLLMIMIERVHRGFIPYTWQPEMVEVKSPSGHVYMFCGYQWFSGQNMYLFKEKTGLFILLNLLIYHKWRCMARRRNPPSTPHSTHHRRPHRPERPPLMRDNNTKFRLCEGVLTVQEFHLTKVKAPCFPEYVMNHWKEDDFFGYQFLNGVNPMVIRRIKDLPRNFPVTDEMDAPFLYVQCLTFLLKGNIFLCDYKILKDVSTSTINDKEQFLAAPLVLLHKDENNKMMPIAIQLKQEGENNPIFLPTDSKYDWLLAKTFVRSAEFNLHEIDYHLLRTHLLAEVFIVFLNRNLPSVHPIYKVPKADASLYTLQINNGARTLLVSDDGILTKVSAGKDGINTIVQRALQTMTYASLCFPDDIKERDLEDVPNFYYRDDGRKLWDCMHQFVNDILGLYYKNDDLVKNDKELQDWIKEIFQHGFILLKSSGIPKEITSLVDLVKYVTMVMFTCSAQHAAVNFGQCDFYGWMPNGPPTMQVAPPTEKGKIQDTDALLELLKALPDYKTAVQSMETVWLLSAPTLDKNYLPDFDFKDFTEDAPCEKIKNFQQKLAELSNTIQTGNQERRCKYPYLDPNQVENSISI</sequence>
<dbReference type="SUPFAM" id="SSF49723">
    <property type="entry name" value="Lipase/lipooxygenase domain (PLAT/LH2 domain)"/>
    <property type="match status" value="1"/>
</dbReference>
<dbReference type="InterPro" id="IPR036392">
    <property type="entry name" value="PLAT/LH2_dom_sf"/>
</dbReference>
<reference evidence="12" key="4">
    <citation type="submission" date="2025-09" db="UniProtKB">
        <authorList>
            <consortium name="Ensembl"/>
        </authorList>
    </citation>
    <scope>IDENTIFICATION</scope>
    <source>
        <strain evidence="12">HNI</strain>
    </source>
</reference>
<evidence type="ECO:0000256" key="3">
    <source>
        <dbReference type="ARBA" id="ARBA00022964"/>
    </source>
</evidence>
<reference key="1">
    <citation type="journal article" date="2007" name="Nature">
        <title>The medaka draft genome and insights into vertebrate genome evolution.</title>
        <authorList>
            <person name="Kasahara M."/>
            <person name="Naruse K."/>
            <person name="Sasaki S."/>
            <person name="Nakatani Y."/>
            <person name="Qu W."/>
            <person name="Ahsan B."/>
            <person name="Yamada T."/>
            <person name="Nagayasu Y."/>
            <person name="Doi K."/>
            <person name="Kasai Y."/>
            <person name="Jindo T."/>
            <person name="Kobayashi D."/>
            <person name="Shimada A."/>
            <person name="Toyoda A."/>
            <person name="Kuroki Y."/>
            <person name="Fujiyama A."/>
            <person name="Sasaki T."/>
            <person name="Shimizu A."/>
            <person name="Asakawa S."/>
            <person name="Shimizu N."/>
            <person name="Hashimoto S."/>
            <person name="Yang J."/>
            <person name="Lee Y."/>
            <person name="Matsushima K."/>
            <person name="Sugano S."/>
            <person name="Sakaizumi M."/>
            <person name="Narita T."/>
            <person name="Ohishi K."/>
            <person name="Haga S."/>
            <person name="Ohta F."/>
            <person name="Nomoto H."/>
            <person name="Nogata K."/>
            <person name="Morishita T."/>
            <person name="Endo T."/>
            <person name="Shin-I T."/>
            <person name="Takeda H."/>
            <person name="Morishita S."/>
            <person name="Kohara Y."/>
        </authorList>
    </citation>
    <scope>NUCLEOTIDE SEQUENCE [LARGE SCALE GENOMIC DNA]</scope>
    <source>
        <strain>Hd-rR</strain>
    </source>
</reference>
<evidence type="ECO:0000256" key="9">
    <source>
        <dbReference type="SAM" id="MobiDB-lite"/>
    </source>
</evidence>
<feature type="region of interest" description="Disordered" evidence="9">
    <location>
        <begin position="139"/>
        <end position="164"/>
    </location>
</feature>
<dbReference type="InterPro" id="IPR000907">
    <property type="entry name" value="LipOase"/>
</dbReference>
<keyword evidence="2 8" id="KW-0479">Metal-binding</keyword>
<proteinExistence type="inferred from homology"/>
<dbReference type="InterPro" id="IPR001024">
    <property type="entry name" value="PLAT/LH2_dom"/>
</dbReference>
<dbReference type="Pfam" id="PF01477">
    <property type="entry name" value="PLAT"/>
    <property type="match status" value="1"/>
</dbReference>
<dbReference type="PROSITE" id="PS51393">
    <property type="entry name" value="LIPOXYGENASE_3"/>
    <property type="match status" value="1"/>
</dbReference>
<dbReference type="Gene3D" id="3.10.450.60">
    <property type="match status" value="1"/>
</dbReference>
<evidence type="ECO:0000256" key="2">
    <source>
        <dbReference type="ARBA" id="ARBA00022723"/>
    </source>
</evidence>
<evidence type="ECO:0000313" key="13">
    <source>
        <dbReference type="Proteomes" id="UP000265180"/>
    </source>
</evidence>
<evidence type="ECO:0000313" key="12">
    <source>
        <dbReference type="Ensembl" id="ENSORLP00020015375.1"/>
    </source>
</evidence>
<evidence type="ECO:0000256" key="8">
    <source>
        <dbReference type="RuleBase" id="RU003974"/>
    </source>
</evidence>
<evidence type="ECO:0000256" key="6">
    <source>
        <dbReference type="ARBA" id="ARBA00023098"/>
    </source>
</evidence>
<accession>A0A3P9L3W5</accession>
<keyword evidence="5 8" id="KW-0408">Iron</keyword>
<feature type="compositionally biased region" description="Basic and acidic residues" evidence="9">
    <location>
        <begin position="155"/>
        <end position="164"/>
    </location>
</feature>
<reference evidence="12" key="3">
    <citation type="submission" date="2025-08" db="UniProtKB">
        <authorList>
            <consortium name="Ensembl"/>
        </authorList>
    </citation>
    <scope>IDENTIFICATION</scope>
    <source>
        <strain evidence="12">HNI</strain>
    </source>
</reference>
<dbReference type="GO" id="GO:0016702">
    <property type="term" value="F:oxidoreductase activity, acting on single donors with incorporation of molecular oxygen, incorporation of two atoms of oxygen"/>
    <property type="evidence" value="ECO:0007669"/>
    <property type="project" value="InterPro"/>
</dbReference>
<dbReference type="Ensembl" id="ENSORLT00020023369.1">
    <property type="protein sequence ID" value="ENSORLP00020015375.1"/>
    <property type="gene ID" value="ENSORLG00020016417.1"/>
</dbReference>
<evidence type="ECO:0000256" key="5">
    <source>
        <dbReference type="ARBA" id="ARBA00023004"/>
    </source>
</evidence>
<comment type="caution">
    <text evidence="7">Lacks conserved residue(s) required for the propagation of feature annotation.</text>
</comment>
<dbReference type="PANTHER" id="PTHR11771">
    <property type="entry name" value="LIPOXYGENASE"/>
    <property type="match status" value="1"/>
</dbReference>
<dbReference type="InterPro" id="IPR013819">
    <property type="entry name" value="LipOase_C"/>
</dbReference>
<comment type="cofactor">
    <cofactor evidence="1 8">
        <name>Fe cation</name>
        <dbReference type="ChEBI" id="CHEBI:24875"/>
    </cofactor>
</comment>
<keyword evidence="4 8" id="KW-0560">Oxidoreductase</keyword>
<evidence type="ECO:0000259" key="11">
    <source>
        <dbReference type="PROSITE" id="PS51393"/>
    </source>
</evidence>
<evidence type="ECO:0008006" key="14">
    <source>
        <dbReference type="Google" id="ProtNLM"/>
    </source>
</evidence>
<evidence type="ECO:0000256" key="1">
    <source>
        <dbReference type="ARBA" id="ARBA00001962"/>
    </source>
</evidence>
<evidence type="ECO:0000256" key="4">
    <source>
        <dbReference type="ARBA" id="ARBA00023002"/>
    </source>
</evidence>
<dbReference type="PROSITE" id="PS00711">
    <property type="entry name" value="LIPOXYGENASE_1"/>
    <property type="match status" value="1"/>
</dbReference>
<dbReference type="Pfam" id="PF00305">
    <property type="entry name" value="Lipoxygenase"/>
    <property type="match status" value="1"/>
</dbReference>
<dbReference type="Gene3D" id="1.20.245.10">
    <property type="entry name" value="Lipoxygenase-1, Domain 5"/>
    <property type="match status" value="1"/>
</dbReference>
<feature type="domain" description="Lipoxygenase" evidence="11">
    <location>
        <begin position="159"/>
        <end position="642"/>
    </location>
</feature>
<dbReference type="SUPFAM" id="SSF48484">
    <property type="entry name" value="Lipoxigenase"/>
    <property type="match status" value="1"/>
</dbReference>
<dbReference type="PROSITE" id="PS50095">
    <property type="entry name" value="PLAT"/>
    <property type="match status" value="1"/>
</dbReference>
<organism evidence="12 13">
    <name type="scientific">Oryzias latipes</name>
    <name type="common">Japanese rice fish</name>
    <name type="synonym">Japanese killifish</name>
    <dbReference type="NCBI Taxonomy" id="8090"/>
    <lineage>
        <taxon>Eukaryota</taxon>
        <taxon>Metazoa</taxon>
        <taxon>Chordata</taxon>
        <taxon>Craniata</taxon>
        <taxon>Vertebrata</taxon>
        <taxon>Euteleostomi</taxon>
        <taxon>Actinopterygii</taxon>
        <taxon>Neopterygii</taxon>
        <taxon>Teleostei</taxon>
        <taxon>Neoteleostei</taxon>
        <taxon>Acanthomorphata</taxon>
        <taxon>Ovalentaria</taxon>
        <taxon>Atherinomorphae</taxon>
        <taxon>Beloniformes</taxon>
        <taxon>Adrianichthyidae</taxon>
        <taxon>Oryziinae</taxon>
        <taxon>Oryzias</taxon>
    </lineage>
</organism>
<reference evidence="12 13" key="2">
    <citation type="submission" date="2017-04" db="EMBL/GenBank/DDBJ databases">
        <title>CpG methylation of centromeres and impact of large insertions on vertebrate speciation.</title>
        <authorList>
            <person name="Ichikawa K."/>
            <person name="Yoshimura J."/>
            <person name="Morishita S."/>
        </authorList>
    </citation>
    <scope>NUCLEOTIDE SEQUENCE</scope>
    <source>
        <strain evidence="12 13">HNI</strain>
    </source>
</reference>
<keyword evidence="3 8" id="KW-0223">Dioxygenase</keyword>
<keyword evidence="6" id="KW-0443">Lipid metabolism</keyword>